<organism evidence="1">
    <name type="scientific">Timema poppense</name>
    <name type="common">Walking stick</name>
    <dbReference type="NCBI Taxonomy" id="170557"/>
    <lineage>
        <taxon>Eukaryota</taxon>
        <taxon>Metazoa</taxon>
        <taxon>Ecdysozoa</taxon>
        <taxon>Arthropoda</taxon>
        <taxon>Hexapoda</taxon>
        <taxon>Insecta</taxon>
        <taxon>Pterygota</taxon>
        <taxon>Neoptera</taxon>
        <taxon>Polyneoptera</taxon>
        <taxon>Phasmatodea</taxon>
        <taxon>Timematodea</taxon>
        <taxon>Timematoidea</taxon>
        <taxon>Timematidae</taxon>
        <taxon>Timema</taxon>
    </lineage>
</organism>
<evidence type="ECO:0000313" key="1">
    <source>
        <dbReference type="EMBL" id="CAD7417610.1"/>
    </source>
</evidence>
<protein>
    <submittedName>
        <fullName evidence="1">Uncharacterized protein</fullName>
    </submittedName>
</protein>
<dbReference type="EMBL" id="OD014267">
    <property type="protein sequence ID" value="CAD7417610.1"/>
    <property type="molecule type" value="Genomic_DNA"/>
</dbReference>
<proteinExistence type="predicted"/>
<name>A0A7R9DQ19_TIMPO</name>
<gene>
    <name evidence="1" type="ORF">TPSB3V08_LOCUS11903</name>
</gene>
<dbReference type="AlphaFoldDB" id="A0A7R9DQ19"/>
<reference evidence="1" key="1">
    <citation type="submission" date="2020-11" db="EMBL/GenBank/DDBJ databases">
        <authorList>
            <person name="Tran Van P."/>
        </authorList>
    </citation>
    <scope>NUCLEOTIDE SEQUENCE</scope>
</reference>
<accession>A0A7R9DQ19</accession>
<sequence length="163" mass="19076">MTIVHADKLVHRTIRFIDSIKESKCKHMLETENSVKEIEFFSVKLTDYNRIVSPLRIGIFEDNHGLQRLPGQWWTRYSYNLIPLINCSNLSLVSSECERGLITMNLIVMDTRSRLLIGHASNLMFIKLHGPPIEQWKPDNYVRKWLRNHRSATDTQIKAVKDT</sequence>